<accession>A0A1M4X8H5</accession>
<dbReference type="SUPFAM" id="SSF48435">
    <property type="entry name" value="Bacterial muramidases"/>
    <property type="match status" value="1"/>
</dbReference>
<dbReference type="RefSeq" id="WP_245770522.1">
    <property type="nucleotide sequence ID" value="NZ_FQUK01000019.1"/>
</dbReference>
<dbReference type="InterPro" id="IPR012289">
    <property type="entry name" value="Lytic_TGlycosylase_superhlx_L"/>
</dbReference>
<dbReference type="PANTHER" id="PTHR37423:SF5">
    <property type="entry name" value="SOLUBLE LYTIC MUREIN TRANSGLYCOSYLASE"/>
    <property type="match status" value="1"/>
</dbReference>
<feature type="domain" description="Transglycosylase SLT" evidence="4">
    <location>
        <begin position="508"/>
        <end position="622"/>
    </location>
</feature>
<protein>
    <submittedName>
        <fullName evidence="6">Soluble lytic murein transglycosylase</fullName>
    </submittedName>
</protein>
<dbReference type="CDD" id="cd13401">
    <property type="entry name" value="Slt70-like"/>
    <property type="match status" value="1"/>
</dbReference>
<name>A0A1M4X8H5_9GAMM</name>
<dbReference type="GO" id="GO:0042597">
    <property type="term" value="C:periplasmic space"/>
    <property type="evidence" value="ECO:0007669"/>
    <property type="project" value="InterPro"/>
</dbReference>
<evidence type="ECO:0000313" key="6">
    <source>
        <dbReference type="EMBL" id="SHE89747.1"/>
    </source>
</evidence>
<dbReference type="Pfam" id="PF14718">
    <property type="entry name" value="SLT_L"/>
    <property type="match status" value="1"/>
</dbReference>
<dbReference type="InterPro" id="IPR037061">
    <property type="entry name" value="Lytic_TGlycoase_superhlx_L_sf"/>
</dbReference>
<dbReference type="InterPro" id="IPR008939">
    <property type="entry name" value="Lytic_TGlycosylase_superhlx_U"/>
</dbReference>
<evidence type="ECO:0000313" key="7">
    <source>
        <dbReference type="Proteomes" id="UP000242857"/>
    </source>
</evidence>
<dbReference type="Pfam" id="PF01464">
    <property type="entry name" value="SLT"/>
    <property type="match status" value="1"/>
</dbReference>
<gene>
    <name evidence="6" type="ORF">SAMN02745204_01372</name>
</gene>
<proteinExistence type="inferred from homology"/>
<dbReference type="STRING" id="213588.SAMN02745204_01372"/>
<organism evidence="6 7">
    <name type="scientific">Thermomonas hydrothermalis</name>
    <dbReference type="NCBI Taxonomy" id="213588"/>
    <lineage>
        <taxon>Bacteria</taxon>
        <taxon>Pseudomonadati</taxon>
        <taxon>Pseudomonadota</taxon>
        <taxon>Gammaproteobacteria</taxon>
        <taxon>Lysobacterales</taxon>
        <taxon>Lysobacteraceae</taxon>
        <taxon>Thermomonas</taxon>
    </lineage>
</organism>
<evidence type="ECO:0000259" key="4">
    <source>
        <dbReference type="Pfam" id="PF01464"/>
    </source>
</evidence>
<feature type="signal peptide" evidence="3">
    <location>
        <begin position="1"/>
        <end position="36"/>
    </location>
</feature>
<dbReference type="SUPFAM" id="SSF53955">
    <property type="entry name" value="Lysozyme-like"/>
    <property type="match status" value="1"/>
</dbReference>
<comment type="similarity">
    <text evidence="1">Belongs to the transglycosylase Slt family.</text>
</comment>
<dbReference type="AlphaFoldDB" id="A0A1M4X8H5"/>
<reference evidence="7" key="1">
    <citation type="submission" date="2016-11" db="EMBL/GenBank/DDBJ databases">
        <authorList>
            <person name="Varghese N."/>
            <person name="Submissions S."/>
        </authorList>
    </citation>
    <scope>NUCLEOTIDE SEQUENCE [LARGE SCALE GENOMIC DNA]</scope>
    <source>
        <strain evidence="7">DSM 14834</strain>
    </source>
</reference>
<evidence type="ECO:0000256" key="3">
    <source>
        <dbReference type="SAM" id="SignalP"/>
    </source>
</evidence>
<feature type="domain" description="Lytic transglycosylase superhelical linker" evidence="5">
    <location>
        <begin position="424"/>
        <end position="482"/>
    </location>
</feature>
<keyword evidence="7" id="KW-1185">Reference proteome</keyword>
<evidence type="ECO:0000256" key="2">
    <source>
        <dbReference type="ARBA" id="ARBA00022729"/>
    </source>
</evidence>
<dbReference type="PANTHER" id="PTHR37423">
    <property type="entry name" value="SOLUBLE LYTIC MUREIN TRANSGLYCOSYLASE-RELATED"/>
    <property type="match status" value="1"/>
</dbReference>
<feature type="chain" id="PRO_5012206097" evidence="3">
    <location>
        <begin position="37"/>
        <end position="689"/>
    </location>
</feature>
<dbReference type="Gene3D" id="1.10.1240.20">
    <property type="entry name" value="Lytic transglycosylase, superhelical linker domain"/>
    <property type="match status" value="1"/>
</dbReference>
<sequence length="689" mass="76375">MLTKRAGMLGYSRRMHKHAFPRLLWLLLAMTGTALAQTTPASPLRPTVRIPPPDPALRAAFAATDQSRLDDLALAGFQGQPLAGWLEYAALRPQLDTLPLTRGRAFLTAHAGEPVAEAFRSDWLAALARRNEWQAFLDAWDSRIESPALRCLRLQALMMLDRVDADWDRQAQSLWRSSGASLPAQCDAPFALLAARGGLDDALRWERFDKALDAAQTGVMRRIAQGLPPDQAALALAYADYLDAPGGDIRQWPKTARSQRVAVLALSRLAKTDPDRAERLLPDVAQVLGLDAIAQGKVRQQIALWSLASYLPDAERRLAAVPASAEDDLLREWRLRQALARADWPAVRAALDRLSPAQRSDSRWLYLAARVHELTGDADGARALYAQAATRPEFHGFLAADRLGLPYALCPRPLEGSVGAKQALARDPGLLRALQLYQLNRRSWALREWNALLARLDAPQRRLAVELAQDNGWYDRGVFGLVNVGNQRYPDEQALYVLRFPLAYTDIVQREAARNGLDPAWVIAEIRAESVFDPQARSSADARGLMQLLPDTGRTIAAQLGLPWSGPDALLDPVTNITLGSVYLRQLLDRYGSQPAYAIAAYNAGSAAVDRWRAQRPALDTDFWIETIPYRETRDYVARVLAFSVLYDWRLQGTALRVSDRLRGRFDAPRTGFVCPAANPTPSPQPSRP</sequence>
<evidence type="ECO:0000259" key="5">
    <source>
        <dbReference type="Pfam" id="PF14718"/>
    </source>
</evidence>
<dbReference type="Gene3D" id="1.25.20.10">
    <property type="entry name" value="Bacterial muramidases"/>
    <property type="match status" value="1"/>
</dbReference>
<dbReference type="Gene3D" id="1.10.530.10">
    <property type="match status" value="1"/>
</dbReference>
<dbReference type="Proteomes" id="UP000242857">
    <property type="component" value="Unassembled WGS sequence"/>
</dbReference>
<dbReference type="InterPro" id="IPR023346">
    <property type="entry name" value="Lysozyme-like_dom_sf"/>
</dbReference>
<dbReference type="InterPro" id="IPR008258">
    <property type="entry name" value="Transglycosylase_SLT_dom_1"/>
</dbReference>
<dbReference type="EMBL" id="FQUK01000019">
    <property type="protein sequence ID" value="SHE89747.1"/>
    <property type="molecule type" value="Genomic_DNA"/>
</dbReference>
<evidence type="ECO:0000256" key="1">
    <source>
        <dbReference type="ARBA" id="ARBA00007734"/>
    </source>
</evidence>
<dbReference type="GO" id="GO:0004553">
    <property type="term" value="F:hydrolase activity, hydrolyzing O-glycosyl compounds"/>
    <property type="evidence" value="ECO:0007669"/>
    <property type="project" value="InterPro"/>
</dbReference>
<keyword evidence="2 3" id="KW-0732">Signal</keyword>